<feature type="region of interest" description="Disordered" evidence="2">
    <location>
        <begin position="1274"/>
        <end position="1356"/>
    </location>
</feature>
<dbReference type="Proteomes" id="UP000813385">
    <property type="component" value="Unassembled WGS sequence"/>
</dbReference>
<dbReference type="InterPro" id="IPR024774">
    <property type="entry name" value="PH_dom-Mcp5-type"/>
</dbReference>
<feature type="compositionally biased region" description="Polar residues" evidence="2">
    <location>
        <begin position="155"/>
        <end position="172"/>
    </location>
</feature>
<dbReference type="PANTHER" id="PTHR28190">
    <property type="entry name" value="NUCLEAR MIGRATION PROTEIN NUM1"/>
    <property type="match status" value="1"/>
</dbReference>
<comment type="caution">
    <text evidence="4">The sequence shown here is derived from an EMBL/GenBank/DDBJ whole genome shotgun (WGS) entry which is preliminary data.</text>
</comment>
<dbReference type="GO" id="GO:0005938">
    <property type="term" value="C:cell cortex"/>
    <property type="evidence" value="ECO:0007669"/>
    <property type="project" value="InterPro"/>
</dbReference>
<dbReference type="CDD" id="cd13365">
    <property type="entry name" value="PH_PLC_plant-like"/>
    <property type="match status" value="1"/>
</dbReference>
<name>A0A8K0THD5_9PEZI</name>
<dbReference type="PROSITE" id="PS50003">
    <property type="entry name" value="PH_DOMAIN"/>
    <property type="match status" value="1"/>
</dbReference>
<feature type="compositionally biased region" description="Acidic residues" evidence="2">
    <location>
        <begin position="672"/>
        <end position="681"/>
    </location>
</feature>
<feature type="region of interest" description="Disordered" evidence="2">
    <location>
        <begin position="634"/>
        <end position="698"/>
    </location>
</feature>
<dbReference type="PANTHER" id="PTHR28190:SF1">
    <property type="entry name" value="NUCLEAR MIGRATION PROTEIN NUM1"/>
    <property type="match status" value="1"/>
</dbReference>
<dbReference type="GO" id="GO:0005543">
    <property type="term" value="F:phospholipid binding"/>
    <property type="evidence" value="ECO:0007669"/>
    <property type="project" value="InterPro"/>
</dbReference>
<feature type="compositionally biased region" description="Polar residues" evidence="2">
    <location>
        <begin position="1724"/>
        <end position="1737"/>
    </location>
</feature>
<feature type="domain" description="PH" evidence="3">
    <location>
        <begin position="1569"/>
        <end position="1680"/>
    </location>
</feature>
<dbReference type="Pfam" id="PF12814">
    <property type="entry name" value="Mcp5_PH"/>
    <property type="match status" value="1"/>
</dbReference>
<feature type="coiled-coil region" evidence="1">
    <location>
        <begin position="54"/>
        <end position="98"/>
    </location>
</feature>
<sequence length="1875" mass="203526">MASSFADRPFLPPADADGQNDPFVSPTAPTHHRYSNFDNQLFALSPTSSPGQAKRALEAHLAETERRMAEAGKLGTALVQQQKELRERLKDVEQLQAEGELTPELRVKLSEIEKEYNDVARETARAFLPKQRIPSNETAGGSPYVPEGRGGRRSVSPSKFESQATGSPTKLSVPNRKIRNQPTNRVHDIEFAAEISTSLLAQVRNLQALLAEKDEEMRDIKAENSRLEVEAEGFQQRVKTLDESEHRYKDENWNLETQIHELIAKQKDSADREKKLSQSLNIIQAEKNQAQKELDETKLSHAKLLEEHEAMVKSHDIELGTAKRGAALAETERSTLQKKIDDLTNQNQELARAFSSQRGRALERDANSGMSDEDFQTAADDVTPEHSPPPSPVKFTPRHSMLESETLKTSLLHAQRTIQSQRSQLHREKTEKLELKRMLQDSRDELERARSDSGGLGNRRSRKVDSKEFKKPSRGLLGNLRTAKSEVFLDDPDWEEHDGGSPKGSPTHSTPTARKFAIGEYPQTTDTSDHFDTANETSDAAFETANERGTETEDFQTGAEEFSGDDVETETESPSRARSRRPHPLTLSGNRNSFHSTASTSGDEDFDFNEMQTPLAQNQPKMRLKLSRGLLNRRSRQASEEPAFQSSPASFVSGSAASTPQQGGQSLFAELAELEGSDDESVNATTPSRSRRSMTPASVISRRTGSIPAVPPLPNMAMVDSGIMTDPVKKDAAALEIPGVGPVRPAMVDSGTMTEPLETYLDSPAASAASERPRTMESVIAPAGAYFGHDESPSRPLSTYSDASAQHDPDMTRSLAQFPVPPSMQRAIEVPAPAPVLGYAALDQLIIDPVEEPEVVPVPPTLSYVTVDSQQIEPISEPEVPPPPPIVLGLSSIQSEDVEPVAEPEVVPPVPVLAFSSVVSELIEPIAEPVITPEPLVLGLSPLLSESLEPKAEPALEPPSLSLSTVVSEAVEPIAEPAIELPAPPAPPSLSMSTVLSEAVEPVAEPEILPAVIPAPVLAFVPLVSEEVEPLAEPEAPLVLPPTLSISPLWEHNIEPFAEPAVQPVAPILGFSSLVSEGVEPVAEPVVEPIIPTLGFSGLLSEGVEPLAEPIVEPVVPTLAFSPLLTEGVEPLAEPVIEPEVVTLGFSTLLSEGVEPIQEPEPEAPAPIALTLSTIHSEGVEPVAEPEPVPAMLGFSHINSWDVEPRADPAPLPPALSLSSIAHEEVKPIAPPTPPTVAPTRFAFSSIDSVETRPITPRSPWRDGFILPRDADIPMIESSPPRTPDHTLFGAIGRNKSSRGRAPIEPVIAEDETRQSPSGARQPDTPESQRPFKEISTNMDSRPARKPSVSMADQGAQTSLTADAIDQMLRAKARGHEKNMSIDSSVGTPGTVRIRRLSHGQESPAFSREASVDLQNDSILSQRPGSAASSAAPTQPLPPLPPNHKEKIEAARTGSSHGTQAPGTVMGPPLWPASAMRNQRPQTPSIVRPQSPASIKISTPTPRAARTSSITPGTAIIHSPTKASARSRRSSISSFASEVDMRFGNRNMGFETAGFGPNTDPRMIQAITQTMIGEYLWKYTRKAGRGDMSENRHRRYFWVHPYTRTLYWSDRDPSAAGRSALKAKSVPIEAVRVVTDDNPMPPGLHRKSLIVISPGRAVKFTCTTGQRHETWFNALSYLLLRTNDEGQNDAEEMVGNLTQADVDEFNPQVGRERVTAGNRPVAPQSLSSYNSRTTRNSPALDMSMEIPTLTPTPGKSSAPQRPSIGTLGRLSGYWKNSQVLSGTFSSFRGRTTSGQAGNSIYEASEVHDSAEDVREMIERQDREADRLENVRACCDGKHDVGSLHHHSVSKRQRPSLGRSNAGSSSTPMSTMKSRA</sequence>
<feature type="compositionally biased region" description="Polar residues" evidence="2">
    <location>
        <begin position="587"/>
        <end position="601"/>
    </location>
</feature>
<evidence type="ECO:0000256" key="1">
    <source>
        <dbReference type="SAM" id="Coils"/>
    </source>
</evidence>
<dbReference type="GO" id="GO:0032065">
    <property type="term" value="P:maintenance of protein location in cell cortex"/>
    <property type="evidence" value="ECO:0007669"/>
    <property type="project" value="InterPro"/>
</dbReference>
<feature type="coiled-coil region" evidence="1">
    <location>
        <begin position="203"/>
        <end position="244"/>
    </location>
</feature>
<dbReference type="SUPFAM" id="SSF50729">
    <property type="entry name" value="PH domain-like"/>
    <property type="match status" value="1"/>
</dbReference>
<keyword evidence="1" id="KW-0175">Coiled coil</keyword>
<feature type="region of interest" description="Disordered" evidence="2">
    <location>
        <begin position="541"/>
        <end position="608"/>
    </location>
</feature>
<reference evidence="4" key="1">
    <citation type="journal article" date="2021" name="Nat. Commun.">
        <title>Genetic determinants of endophytism in the Arabidopsis root mycobiome.</title>
        <authorList>
            <person name="Mesny F."/>
            <person name="Miyauchi S."/>
            <person name="Thiergart T."/>
            <person name="Pickel B."/>
            <person name="Atanasova L."/>
            <person name="Karlsson M."/>
            <person name="Huettel B."/>
            <person name="Barry K.W."/>
            <person name="Haridas S."/>
            <person name="Chen C."/>
            <person name="Bauer D."/>
            <person name="Andreopoulos W."/>
            <person name="Pangilinan J."/>
            <person name="LaButti K."/>
            <person name="Riley R."/>
            <person name="Lipzen A."/>
            <person name="Clum A."/>
            <person name="Drula E."/>
            <person name="Henrissat B."/>
            <person name="Kohler A."/>
            <person name="Grigoriev I.V."/>
            <person name="Martin F.M."/>
            <person name="Hacquard S."/>
        </authorList>
    </citation>
    <scope>NUCLEOTIDE SEQUENCE</scope>
    <source>
        <strain evidence="4">MPI-CAGE-AT-0016</strain>
    </source>
</reference>
<feature type="compositionally biased region" description="Acidic residues" evidence="2">
    <location>
        <begin position="562"/>
        <end position="571"/>
    </location>
</feature>
<feature type="region of interest" description="Disordered" evidence="2">
    <location>
        <begin position="1719"/>
        <end position="1738"/>
    </location>
</feature>
<dbReference type="OrthoDB" id="2149224at2759"/>
<feature type="region of interest" description="Disordered" evidence="2">
    <location>
        <begin position="786"/>
        <end position="808"/>
    </location>
</feature>
<protein>
    <submittedName>
        <fullName evidence="4">PH domain-containing protein</fullName>
    </submittedName>
</protein>
<dbReference type="GO" id="GO:0000226">
    <property type="term" value="P:microtubule cytoskeleton organization"/>
    <property type="evidence" value="ECO:0007669"/>
    <property type="project" value="TreeGrafter"/>
</dbReference>
<evidence type="ECO:0000313" key="4">
    <source>
        <dbReference type="EMBL" id="KAH7358605.1"/>
    </source>
</evidence>
<accession>A0A8K0THD5</accession>
<dbReference type="GO" id="GO:0015631">
    <property type="term" value="F:tubulin binding"/>
    <property type="evidence" value="ECO:0007669"/>
    <property type="project" value="TreeGrafter"/>
</dbReference>
<feature type="region of interest" description="Disordered" evidence="2">
    <location>
        <begin position="1837"/>
        <end position="1875"/>
    </location>
</feature>
<feature type="region of interest" description="Disordered" evidence="2">
    <location>
        <begin position="353"/>
        <end position="399"/>
    </location>
</feature>
<feature type="compositionally biased region" description="Polar residues" evidence="2">
    <location>
        <begin position="682"/>
        <end position="698"/>
    </location>
</feature>
<feature type="compositionally biased region" description="Polar residues" evidence="2">
    <location>
        <begin position="1491"/>
        <end position="1508"/>
    </location>
</feature>
<feature type="region of interest" description="Disordered" evidence="2">
    <location>
        <begin position="1482"/>
        <end position="1508"/>
    </location>
</feature>
<dbReference type="InterPro" id="IPR001849">
    <property type="entry name" value="PH_domain"/>
</dbReference>
<evidence type="ECO:0000259" key="3">
    <source>
        <dbReference type="PROSITE" id="PS50003"/>
    </source>
</evidence>
<evidence type="ECO:0000256" key="2">
    <source>
        <dbReference type="SAM" id="MobiDB-lite"/>
    </source>
</evidence>
<feature type="compositionally biased region" description="Low complexity" evidence="2">
    <location>
        <begin position="1421"/>
        <end position="1434"/>
    </location>
</feature>
<feature type="compositionally biased region" description="Polar residues" evidence="2">
    <location>
        <begin position="644"/>
        <end position="665"/>
    </location>
</feature>
<keyword evidence="5" id="KW-1185">Reference proteome</keyword>
<feature type="region of interest" description="Disordered" evidence="2">
    <location>
        <begin position="417"/>
        <end position="512"/>
    </location>
</feature>
<feature type="region of interest" description="Disordered" evidence="2">
    <location>
        <begin position="127"/>
        <end position="184"/>
    </location>
</feature>
<feature type="compositionally biased region" description="Polar residues" evidence="2">
    <location>
        <begin position="1857"/>
        <end position="1875"/>
    </location>
</feature>
<dbReference type="InterPro" id="IPR053005">
    <property type="entry name" value="Nuclear_Pos-Cytoskel_Interact"/>
</dbReference>
<organism evidence="4 5">
    <name type="scientific">Plectosphaerella cucumerina</name>
    <dbReference type="NCBI Taxonomy" id="40658"/>
    <lineage>
        <taxon>Eukaryota</taxon>
        <taxon>Fungi</taxon>
        <taxon>Dikarya</taxon>
        <taxon>Ascomycota</taxon>
        <taxon>Pezizomycotina</taxon>
        <taxon>Sordariomycetes</taxon>
        <taxon>Hypocreomycetidae</taxon>
        <taxon>Glomerellales</taxon>
        <taxon>Plectosphaerellaceae</taxon>
        <taxon>Plectosphaerella</taxon>
    </lineage>
</organism>
<feature type="compositionally biased region" description="Polar residues" evidence="2">
    <location>
        <begin position="795"/>
        <end position="804"/>
    </location>
</feature>
<evidence type="ECO:0000313" key="5">
    <source>
        <dbReference type="Proteomes" id="UP000813385"/>
    </source>
</evidence>
<feature type="region of interest" description="Disordered" evidence="2">
    <location>
        <begin position="1"/>
        <end position="32"/>
    </location>
</feature>
<dbReference type="GO" id="GO:0005739">
    <property type="term" value="C:mitochondrion"/>
    <property type="evidence" value="ECO:0007669"/>
    <property type="project" value="TreeGrafter"/>
</dbReference>
<feature type="compositionally biased region" description="Basic residues" evidence="2">
    <location>
        <begin position="1843"/>
        <end position="1853"/>
    </location>
</feature>
<dbReference type="SMART" id="SM00233">
    <property type="entry name" value="PH"/>
    <property type="match status" value="1"/>
</dbReference>
<dbReference type="EMBL" id="JAGPXD010000004">
    <property type="protein sequence ID" value="KAH7358605.1"/>
    <property type="molecule type" value="Genomic_DNA"/>
</dbReference>
<gene>
    <name evidence="4" type="ORF">B0T11DRAFT_299646</name>
</gene>
<proteinExistence type="predicted"/>
<feature type="compositionally biased region" description="Basic and acidic residues" evidence="2">
    <location>
        <begin position="425"/>
        <end position="451"/>
    </location>
</feature>
<feature type="coiled-coil region" evidence="1">
    <location>
        <begin position="273"/>
        <end position="353"/>
    </location>
</feature>
<feature type="region of interest" description="Disordered" evidence="2">
    <location>
        <begin position="1421"/>
        <end position="1445"/>
    </location>
</feature>